<feature type="compositionally biased region" description="Basic and acidic residues" evidence="1">
    <location>
        <begin position="766"/>
        <end position="777"/>
    </location>
</feature>
<protein>
    <submittedName>
        <fullName evidence="4">Integrase catalytic domain-containing protein</fullName>
    </submittedName>
</protein>
<dbReference type="Gene3D" id="3.30.420.10">
    <property type="entry name" value="Ribonuclease H-like superfamily/Ribonuclease H"/>
    <property type="match status" value="1"/>
</dbReference>
<name>A0A914LTU6_MELIC</name>
<feature type="compositionally biased region" description="Basic and acidic residues" evidence="1">
    <location>
        <begin position="673"/>
        <end position="698"/>
    </location>
</feature>
<sequence>MRPKRVHFPRSKTIAAGFMTDIQVDLADFQALSRHNKGNRYLLLGIDVLSKRLFGVPVKAKKAEDMLEAFKLLLTQMPMKPHRIFSDKGLEFRNKLLKEYFAKEEIQKIEPVHSTVKASLAERAIRNVKQRLYRYFSQNIILNWIDVLPKILEGINKSKCRVHGMRPIDVNFENAQEVWKKIYGEFDFTEGKSKFKEGEHVRMSVGKGAFEKGYIPNWGDEILEVDQVYNQAKPIRYKVRDDKGEKFKGSFYGEELARVRKDADTEYRIEKVYRKRKRADGTYEFFFVFLESNTTDYPDNQPNRFRVHLPKPLYFSGNWVCGVHSISYPFSWPSTIGTLDEQWMKIHFIDDNLKKNVLQIPVPAASHNSVEALKNYLATTLKHQSDAIGSVEKPGAFIPPPSLLSSPPRAERIKRSEDEPISPPLKTPPLYEEEEENKEKSPSPELRTPPLYVEDENKDRTPSPTREEPRTPPLYLEEKEKEKSPIHSTIEDAETLPPKPKKERKEEKEPHAQESVPQKSSSTDLSTIKPDKKEEKIHHEEPATQKPPVLSNIEVSKEENKKEQVKPSTQKPSSNLLSTIGIAKKEEKKEQDKPHTQPRPSSALSSIGLDRKDEKKVQDKSTTQKPPSSALSSIGLDKKAKKEQEKPSSVLTAVGLGKKEEEKQKTKPSPPAPREELKSPPRYKEDNKTPSLKPEKEQISTTQKPADSNIPRAVDLSRKDEKKPKENSTQKSSVSINVGLENNKKEEKKSQKRPASVLDSIGLGSSRKEEKKDEQKVLKTPSTVLAALGPEKKKDNMTQTTPPSSPTVLGAMGLKSSRKEQYNPRADKLFEVLFGKDYKLKETTPNLTLLKNIIDSIELHYLKDFSRFKAVFKNESILSISFSPQLGYVLGFSNPNNVYKDEIAKYGCDLRGGFSSFAIYAKGLTENMIVGNSLSSLLRVVSISGAVPGEYNEKIYDSPIYARVLPREINEIEVELRTMDNGRLVPFAFGTVHIF</sequence>
<feature type="compositionally biased region" description="Polar residues" evidence="1">
    <location>
        <begin position="566"/>
        <end position="578"/>
    </location>
</feature>
<feature type="compositionally biased region" description="Basic and acidic residues" evidence="1">
    <location>
        <begin position="555"/>
        <end position="565"/>
    </location>
</feature>
<dbReference type="Proteomes" id="UP000887563">
    <property type="component" value="Unplaced"/>
</dbReference>
<feature type="compositionally biased region" description="Polar residues" evidence="1">
    <location>
        <begin position="620"/>
        <end position="632"/>
    </location>
</feature>
<dbReference type="InterPro" id="IPR012337">
    <property type="entry name" value="RNaseH-like_sf"/>
</dbReference>
<dbReference type="PROSITE" id="PS50994">
    <property type="entry name" value="INTEGRASE"/>
    <property type="match status" value="1"/>
</dbReference>
<feature type="compositionally biased region" description="Basic and acidic residues" evidence="1">
    <location>
        <begin position="529"/>
        <end position="543"/>
    </location>
</feature>
<dbReference type="GO" id="GO:0015074">
    <property type="term" value="P:DNA integration"/>
    <property type="evidence" value="ECO:0007669"/>
    <property type="project" value="InterPro"/>
</dbReference>
<evidence type="ECO:0000259" key="2">
    <source>
        <dbReference type="PROSITE" id="PS50994"/>
    </source>
</evidence>
<dbReference type="AlphaFoldDB" id="A0A914LTU6"/>
<dbReference type="SUPFAM" id="SSF53098">
    <property type="entry name" value="Ribonuclease H-like"/>
    <property type="match status" value="1"/>
</dbReference>
<feature type="compositionally biased region" description="Basic and acidic residues" evidence="1">
    <location>
        <begin position="715"/>
        <end position="728"/>
    </location>
</feature>
<proteinExistence type="predicted"/>
<dbReference type="GO" id="GO:0003676">
    <property type="term" value="F:nucleic acid binding"/>
    <property type="evidence" value="ECO:0007669"/>
    <property type="project" value="InterPro"/>
</dbReference>
<feature type="compositionally biased region" description="Basic and acidic residues" evidence="1">
    <location>
        <begin position="636"/>
        <end position="646"/>
    </location>
</feature>
<feature type="compositionally biased region" description="Basic and acidic residues" evidence="1">
    <location>
        <begin position="409"/>
        <end position="418"/>
    </location>
</feature>
<dbReference type="InterPro" id="IPR001584">
    <property type="entry name" value="Integrase_cat-core"/>
</dbReference>
<dbReference type="WBParaSite" id="Minc3s00792g17430">
    <property type="protein sequence ID" value="Minc3s00792g17430"/>
    <property type="gene ID" value="Minc3s00792g17430"/>
</dbReference>
<evidence type="ECO:0000256" key="1">
    <source>
        <dbReference type="SAM" id="MobiDB-lite"/>
    </source>
</evidence>
<feature type="compositionally biased region" description="Basic and acidic residues" evidence="1">
    <location>
        <begin position="503"/>
        <end position="512"/>
    </location>
</feature>
<accession>A0A914LTU6</accession>
<feature type="domain" description="Integrase catalytic" evidence="2">
    <location>
        <begin position="5"/>
        <end position="175"/>
    </location>
</feature>
<evidence type="ECO:0000313" key="4">
    <source>
        <dbReference type="WBParaSite" id="Minc3s00792g17430"/>
    </source>
</evidence>
<feature type="compositionally biased region" description="Basic and acidic residues" evidence="1">
    <location>
        <begin position="583"/>
        <end position="595"/>
    </location>
</feature>
<feature type="compositionally biased region" description="Basic and acidic residues" evidence="1">
    <location>
        <begin position="455"/>
        <end position="485"/>
    </location>
</feature>
<dbReference type="PANTHER" id="PTHR46585:SF1">
    <property type="entry name" value="CHROMO DOMAIN-CONTAINING PROTEIN"/>
    <property type="match status" value="1"/>
</dbReference>
<dbReference type="InterPro" id="IPR036397">
    <property type="entry name" value="RNaseH_sf"/>
</dbReference>
<feature type="region of interest" description="Disordered" evidence="1">
    <location>
        <begin position="392"/>
        <end position="810"/>
    </location>
</feature>
<feature type="compositionally biased region" description="Basic and acidic residues" evidence="1">
    <location>
        <begin position="609"/>
        <end position="619"/>
    </location>
</feature>
<keyword evidence="3" id="KW-1185">Reference proteome</keyword>
<feature type="compositionally biased region" description="Polar residues" evidence="1">
    <location>
        <begin position="515"/>
        <end position="526"/>
    </location>
</feature>
<dbReference type="PANTHER" id="PTHR46585">
    <property type="entry name" value="INTEGRASE CORE DOMAIN CONTAINING PROTEIN"/>
    <property type="match status" value="1"/>
</dbReference>
<evidence type="ECO:0000313" key="3">
    <source>
        <dbReference type="Proteomes" id="UP000887563"/>
    </source>
</evidence>
<organism evidence="3 4">
    <name type="scientific">Meloidogyne incognita</name>
    <name type="common">Southern root-knot nematode worm</name>
    <name type="synonym">Oxyuris incognita</name>
    <dbReference type="NCBI Taxonomy" id="6306"/>
    <lineage>
        <taxon>Eukaryota</taxon>
        <taxon>Metazoa</taxon>
        <taxon>Ecdysozoa</taxon>
        <taxon>Nematoda</taxon>
        <taxon>Chromadorea</taxon>
        <taxon>Rhabditida</taxon>
        <taxon>Tylenchina</taxon>
        <taxon>Tylenchomorpha</taxon>
        <taxon>Tylenchoidea</taxon>
        <taxon>Meloidogynidae</taxon>
        <taxon>Meloidogyninae</taxon>
        <taxon>Meloidogyne</taxon>
        <taxon>Meloidogyne incognita group</taxon>
    </lineage>
</organism>
<reference evidence="4" key="1">
    <citation type="submission" date="2022-11" db="UniProtKB">
        <authorList>
            <consortium name="WormBaseParasite"/>
        </authorList>
    </citation>
    <scope>IDENTIFICATION</scope>
</reference>